<organism evidence="1 2">
    <name type="scientific">Streptomyces purpureus</name>
    <dbReference type="NCBI Taxonomy" id="1951"/>
    <lineage>
        <taxon>Bacteria</taxon>
        <taxon>Bacillati</taxon>
        <taxon>Actinomycetota</taxon>
        <taxon>Actinomycetes</taxon>
        <taxon>Kitasatosporales</taxon>
        <taxon>Streptomycetaceae</taxon>
        <taxon>Streptomyces</taxon>
    </lineage>
</organism>
<dbReference type="InterPro" id="IPR011990">
    <property type="entry name" value="TPR-like_helical_dom_sf"/>
</dbReference>
<reference evidence="1" key="2">
    <citation type="submission" date="2020-09" db="EMBL/GenBank/DDBJ databases">
        <authorList>
            <person name="Sun Q."/>
            <person name="Ohkuma M."/>
        </authorList>
    </citation>
    <scope>NUCLEOTIDE SEQUENCE</scope>
    <source>
        <strain evidence="1">JCM 3172</strain>
    </source>
</reference>
<accession>A0A918LLM4</accession>
<protein>
    <recommendedName>
        <fullName evidence="3">Tetratricopeptide repeat protein</fullName>
    </recommendedName>
</protein>
<comment type="caution">
    <text evidence="1">The sequence shown here is derived from an EMBL/GenBank/DDBJ whole genome shotgun (WGS) entry which is preliminary data.</text>
</comment>
<reference evidence="1" key="1">
    <citation type="journal article" date="2014" name="Int. J. Syst. Evol. Microbiol.">
        <title>Complete genome sequence of Corynebacterium casei LMG S-19264T (=DSM 44701T), isolated from a smear-ripened cheese.</title>
        <authorList>
            <consortium name="US DOE Joint Genome Institute (JGI-PGF)"/>
            <person name="Walter F."/>
            <person name="Albersmeier A."/>
            <person name="Kalinowski J."/>
            <person name="Ruckert C."/>
        </authorList>
    </citation>
    <scope>NUCLEOTIDE SEQUENCE</scope>
    <source>
        <strain evidence="1">JCM 3172</strain>
    </source>
</reference>
<dbReference type="EMBL" id="BMQQ01000001">
    <property type="protein sequence ID" value="GGT13557.1"/>
    <property type="molecule type" value="Genomic_DNA"/>
</dbReference>
<evidence type="ECO:0008006" key="3">
    <source>
        <dbReference type="Google" id="ProtNLM"/>
    </source>
</evidence>
<evidence type="ECO:0000313" key="1">
    <source>
        <dbReference type="EMBL" id="GGT13557.1"/>
    </source>
</evidence>
<dbReference type="SUPFAM" id="SSF48452">
    <property type="entry name" value="TPR-like"/>
    <property type="match status" value="1"/>
</dbReference>
<evidence type="ECO:0000313" key="2">
    <source>
        <dbReference type="Proteomes" id="UP000619486"/>
    </source>
</evidence>
<dbReference type="Gene3D" id="1.25.40.10">
    <property type="entry name" value="Tetratricopeptide repeat domain"/>
    <property type="match status" value="1"/>
</dbReference>
<proteinExistence type="predicted"/>
<dbReference type="Proteomes" id="UP000619486">
    <property type="component" value="Unassembled WGS sequence"/>
</dbReference>
<keyword evidence="2" id="KW-1185">Reference proteome</keyword>
<dbReference type="AlphaFoldDB" id="A0A918LLM4"/>
<gene>
    <name evidence="1" type="ORF">GCM10014713_02640</name>
</gene>
<name>A0A918LLM4_9ACTN</name>
<dbReference type="Pfam" id="PF14559">
    <property type="entry name" value="TPR_19"/>
    <property type="match status" value="1"/>
</dbReference>
<sequence length="122" mass="13667">MSETSSETYYEHGTAAERWDRARLFFDAKEYLTAVRILRGLVAEVPEQTAARLLLARAYYHSAQLGRAETELRAVLERDPVEHYARLMLGRTLERQGRSAEAAPHLRLAAAMSGELPPGPDA</sequence>
<dbReference type="RefSeq" id="WP_019890909.1">
    <property type="nucleotide sequence ID" value="NZ_BMQQ01000001.1"/>
</dbReference>